<dbReference type="InterPro" id="IPR054728">
    <property type="entry name" value="RsmB-like_ferredoxin"/>
</dbReference>
<dbReference type="GO" id="GO:0001510">
    <property type="term" value="P:RNA methylation"/>
    <property type="evidence" value="ECO:0007669"/>
    <property type="project" value="InterPro"/>
</dbReference>
<dbReference type="InterPro" id="IPR049560">
    <property type="entry name" value="MeTrfase_RsmB-F_NOP2_cat"/>
</dbReference>
<name>A0A9X1T4D3_9HYPH</name>
<feature type="domain" description="SAM-dependent MTase RsmB/NOP-type" evidence="6">
    <location>
        <begin position="145"/>
        <end position="433"/>
    </location>
</feature>
<evidence type="ECO:0000259" key="6">
    <source>
        <dbReference type="PROSITE" id="PS51686"/>
    </source>
</evidence>
<dbReference type="PRINTS" id="PR02008">
    <property type="entry name" value="RCMTFAMILY"/>
</dbReference>
<evidence type="ECO:0000313" key="8">
    <source>
        <dbReference type="Proteomes" id="UP001139035"/>
    </source>
</evidence>
<dbReference type="PANTHER" id="PTHR22807:SF53">
    <property type="entry name" value="RIBOSOMAL RNA SMALL SUBUNIT METHYLTRANSFERASE B-RELATED"/>
    <property type="match status" value="1"/>
</dbReference>
<evidence type="ECO:0000256" key="3">
    <source>
        <dbReference type="ARBA" id="ARBA00022691"/>
    </source>
</evidence>
<keyword evidence="3 5" id="KW-0949">S-adenosyl-L-methionine</keyword>
<accession>A0A9X1T4D3</accession>
<keyword evidence="8" id="KW-1185">Reference proteome</keyword>
<feature type="active site" description="Nucleophile" evidence="5">
    <location>
        <position position="359"/>
    </location>
</feature>
<comment type="caution">
    <text evidence="5">Lacks conserved residue(s) required for the propagation of feature annotation.</text>
</comment>
<dbReference type="InterPro" id="IPR001678">
    <property type="entry name" value="MeTrfase_RsmB-F_NOP2_dom"/>
</dbReference>
<dbReference type="Proteomes" id="UP001139035">
    <property type="component" value="Unassembled WGS sequence"/>
</dbReference>
<proteinExistence type="inferred from homology"/>
<dbReference type="PANTHER" id="PTHR22807">
    <property type="entry name" value="NOP2 YEAST -RELATED NOL1/NOP2/FMU SUN DOMAIN-CONTAINING"/>
    <property type="match status" value="1"/>
</dbReference>
<comment type="similarity">
    <text evidence="5">Belongs to the class I-like SAM-binding methyltransferase superfamily. RsmB/NOP family.</text>
</comment>
<dbReference type="AlphaFoldDB" id="A0A9X1T4D3"/>
<dbReference type="GO" id="GO:0008173">
    <property type="term" value="F:RNA methyltransferase activity"/>
    <property type="evidence" value="ECO:0007669"/>
    <property type="project" value="InterPro"/>
</dbReference>
<feature type="binding site" evidence="5">
    <location>
        <position position="306"/>
    </location>
    <ligand>
        <name>S-adenosyl-L-methionine</name>
        <dbReference type="ChEBI" id="CHEBI:59789"/>
    </ligand>
</feature>
<sequence length="433" mass="46356">MRLGGRLAAAIEVLSDVEARRRPVADALKDWGLSHRFAGSGDRAAIGNIVYDALRKKRSYGFRMGDDGAAALGFAAVLDGLAMQPEALAATLEGDRFAPQMPDGERLGRFLAADFSEAPDAVRADVPDWIAARLKTSLGERWVEEAAALSARPPLDLRVNTLKAERDKVLKALEPFEPEASDLAPQGIRIAAIEGAGRHPNVQIEAGFQKGWFEVQDEGSQLAALLTGAAPGEQVLDLCAGGGGKSLAMAAMMDNSGQIHAADSDRHRLAPIHERLARAGCRNVQVHDPREDMTGLFGRMDLTLVDAPCTGSGTWRRRPDAKWRLSETALAKRMQEQDAVLDRAAAFVCPGGRLAYVTCSLFADENAARIAAFLERQTSEGFAVADAGARWAAMLPHGGGRCRVSKLAGGTVITMTPQRTGTDGFFFALLQKS</sequence>
<keyword evidence="4 5" id="KW-0694">RNA-binding</keyword>
<evidence type="ECO:0000256" key="1">
    <source>
        <dbReference type="ARBA" id="ARBA00022603"/>
    </source>
</evidence>
<feature type="binding site" evidence="5">
    <location>
        <position position="263"/>
    </location>
    <ligand>
        <name>S-adenosyl-L-methionine</name>
        <dbReference type="ChEBI" id="CHEBI:59789"/>
    </ligand>
</feature>
<dbReference type="GO" id="GO:0003723">
    <property type="term" value="F:RNA binding"/>
    <property type="evidence" value="ECO:0007669"/>
    <property type="project" value="UniProtKB-UniRule"/>
</dbReference>
<keyword evidence="2 5" id="KW-0808">Transferase</keyword>
<evidence type="ECO:0000256" key="4">
    <source>
        <dbReference type="ARBA" id="ARBA00022884"/>
    </source>
</evidence>
<gene>
    <name evidence="7" type="ORF">LZD57_10515</name>
</gene>
<organism evidence="7 8">
    <name type="scientific">Jiella avicenniae</name>
    <dbReference type="NCBI Taxonomy" id="2907202"/>
    <lineage>
        <taxon>Bacteria</taxon>
        <taxon>Pseudomonadati</taxon>
        <taxon>Pseudomonadota</taxon>
        <taxon>Alphaproteobacteria</taxon>
        <taxon>Hyphomicrobiales</taxon>
        <taxon>Aurantimonadaceae</taxon>
        <taxon>Jiella</taxon>
    </lineage>
</organism>
<dbReference type="SUPFAM" id="SSF53335">
    <property type="entry name" value="S-adenosyl-L-methionine-dependent methyltransferases"/>
    <property type="match status" value="1"/>
</dbReference>
<comment type="caution">
    <text evidence="7">The sequence shown here is derived from an EMBL/GenBank/DDBJ whole genome shotgun (WGS) entry which is preliminary data.</text>
</comment>
<keyword evidence="1 5" id="KW-0489">Methyltransferase</keyword>
<dbReference type="Gene3D" id="3.40.50.150">
    <property type="entry name" value="Vaccinia Virus protein VP39"/>
    <property type="match status" value="1"/>
</dbReference>
<dbReference type="RefSeq" id="WP_233719579.1">
    <property type="nucleotide sequence ID" value="NZ_JAJUWU010000009.1"/>
</dbReference>
<dbReference type="InterPro" id="IPR023267">
    <property type="entry name" value="RCMT"/>
</dbReference>
<dbReference type="InterPro" id="IPR029063">
    <property type="entry name" value="SAM-dependent_MTases_sf"/>
</dbReference>
<reference evidence="7" key="1">
    <citation type="submission" date="2022-01" db="EMBL/GenBank/DDBJ databases">
        <title>Jiella avicenniae sp. nov., a novel endophytic bacterium isolated from bark of Avicennia marina.</title>
        <authorList>
            <person name="Tuo L."/>
        </authorList>
    </citation>
    <scope>NUCLEOTIDE SEQUENCE</scope>
    <source>
        <strain evidence="7">CBK1P-4</strain>
    </source>
</reference>
<dbReference type="CDD" id="cd02440">
    <property type="entry name" value="AdoMet_MTases"/>
    <property type="match status" value="1"/>
</dbReference>
<evidence type="ECO:0000256" key="2">
    <source>
        <dbReference type="ARBA" id="ARBA00022679"/>
    </source>
</evidence>
<evidence type="ECO:0000256" key="5">
    <source>
        <dbReference type="PROSITE-ProRule" id="PRU01023"/>
    </source>
</evidence>
<evidence type="ECO:0000313" key="7">
    <source>
        <dbReference type="EMBL" id="MCE7028421.1"/>
    </source>
</evidence>
<protein>
    <submittedName>
        <fullName evidence="7">RsmB/NOP family class I SAM-dependent RNA methyltransferase</fullName>
    </submittedName>
</protein>
<dbReference type="Pfam" id="PF22458">
    <property type="entry name" value="RsmF-B_ferredox"/>
    <property type="match status" value="1"/>
</dbReference>
<dbReference type="Pfam" id="PF01189">
    <property type="entry name" value="Methyltr_RsmB-F"/>
    <property type="match status" value="1"/>
</dbReference>
<dbReference type="PROSITE" id="PS51686">
    <property type="entry name" value="SAM_MT_RSMB_NOP"/>
    <property type="match status" value="1"/>
</dbReference>
<dbReference type="EMBL" id="JAJUWU010000009">
    <property type="protein sequence ID" value="MCE7028421.1"/>
    <property type="molecule type" value="Genomic_DNA"/>
</dbReference>